<dbReference type="PROSITE" id="PS00211">
    <property type="entry name" value="ABC_TRANSPORTER_1"/>
    <property type="match status" value="1"/>
</dbReference>
<evidence type="ECO:0000313" key="11">
    <source>
        <dbReference type="EMBL" id="GGF87158.1"/>
    </source>
</evidence>
<evidence type="ECO:0000256" key="6">
    <source>
        <dbReference type="ARBA" id="ARBA00022840"/>
    </source>
</evidence>
<dbReference type="GO" id="GO:0016887">
    <property type="term" value="F:ATP hydrolysis activity"/>
    <property type="evidence" value="ECO:0007669"/>
    <property type="project" value="InterPro"/>
</dbReference>
<evidence type="ECO:0000256" key="1">
    <source>
        <dbReference type="ARBA" id="ARBA00022448"/>
    </source>
</evidence>
<dbReference type="Pfam" id="PF00005">
    <property type="entry name" value="ABC_tran"/>
    <property type="match status" value="1"/>
</dbReference>
<feature type="coiled-coil region" evidence="9">
    <location>
        <begin position="158"/>
        <end position="185"/>
    </location>
</feature>
<dbReference type="GO" id="GO:0016020">
    <property type="term" value="C:membrane"/>
    <property type="evidence" value="ECO:0007669"/>
    <property type="project" value="InterPro"/>
</dbReference>
<keyword evidence="8" id="KW-0472">Membrane</keyword>
<dbReference type="InterPro" id="IPR017871">
    <property type="entry name" value="ABC_transporter-like_CS"/>
</dbReference>
<reference evidence="11" key="2">
    <citation type="submission" date="2020-09" db="EMBL/GenBank/DDBJ databases">
        <authorList>
            <person name="Sun Q."/>
            <person name="Zhou Y."/>
        </authorList>
    </citation>
    <scope>NUCLEOTIDE SEQUENCE</scope>
    <source>
        <strain evidence="11">CGMCC 1.15758</strain>
    </source>
</reference>
<evidence type="ECO:0000256" key="7">
    <source>
        <dbReference type="ARBA" id="ARBA00022967"/>
    </source>
</evidence>
<keyword evidence="2" id="KW-1003">Cell membrane</keyword>
<evidence type="ECO:0000256" key="4">
    <source>
        <dbReference type="ARBA" id="ARBA00022592"/>
    </source>
</evidence>
<dbReference type="GO" id="GO:0005524">
    <property type="term" value="F:ATP binding"/>
    <property type="evidence" value="ECO:0007669"/>
    <property type="project" value="UniProtKB-KW"/>
</dbReference>
<dbReference type="GO" id="GO:0005315">
    <property type="term" value="F:phosphate transmembrane transporter activity"/>
    <property type="evidence" value="ECO:0007669"/>
    <property type="project" value="InterPro"/>
</dbReference>
<keyword evidence="9" id="KW-0175">Coiled coil</keyword>
<dbReference type="SMART" id="SM00382">
    <property type="entry name" value="AAA"/>
    <property type="match status" value="1"/>
</dbReference>
<evidence type="ECO:0000256" key="8">
    <source>
        <dbReference type="ARBA" id="ARBA00023136"/>
    </source>
</evidence>
<organism evidence="11 12">
    <name type="scientific">Cysteiniphilum litorale</name>
    <dbReference type="NCBI Taxonomy" id="2056700"/>
    <lineage>
        <taxon>Bacteria</taxon>
        <taxon>Pseudomonadati</taxon>
        <taxon>Pseudomonadota</taxon>
        <taxon>Gammaproteobacteria</taxon>
        <taxon>Thiotrichales</taxon>
        <taxon>Fastidiosibacteraceae</taxon>
        <taxon>Cysteiniphilum</taxon>
    </lineage>
</organism>
<dbReference type="EMBL" id="BMJS01000001">
    <property type="protein sequence ID" value="GGF87158.1"/>
    <property type="molecule type" value="Genomic_DNA"/>
</dbReference>
<dbReference type="GO" id="GO:0035435">
    <property type="term" value="P:phosphate ion transmembrane transport"/>
    <property type="evidence" value="ECO:0007669"/>
    <property type="project" value="InterPro"/>
</dbReference>
<sequence>MQQSTEFKSLKNLENIESTAQAQTDHSNSQFETQGRVLNLPNKQYLAVKNLNFYYGDSKTLHDINASFAQNKITALIGPSGSGKSTLLRTLNRIYELYPKQKATGQILLQGQNVLEKNIDLNQLRKEIGMVFQKPTPFPMSIFDNIAFAIKLHEKLPKAELQQRVEEALKQAALWDEVKDKLQQQGTRLSGGQQQRLCIARTLAVKPKILLLDEPTSALDPISTKKIERLLTALKVQYTIVMVTHNLKQAERLSDSTMFMINGELVEYAPTDVFFNAPKDPRTVDYIHNE</sequence>
<keyword evidence="3" id="KW-0997">Cell inner membrane</keyword>
<dbReference type="PROSITE" id="PS50893">
    <property type="entry name" value="ABC_TRANSPORTER_2"/>
    <property type="match status" value="1"/>
</dbReference>
<dbReference type="PANTHER" id="PTHR43423">
    <property type="entry name" value="ABC TRANSPORTER I FAMILY MEMBER 17"/>
    <property type="match status" value="1"/>
</dbReference>
<evidence type="ECO:0000256" key="2">
    <source>
        <dbReference type="ARBA" id="ARBA00022475"/>
    </source>
</evidence>
<dbReference type="Proteomes" id="UP000636949">
    <property type="component" value="Unassembled WGS sequence"/>
</dbReference>
<dbReference type="InterPro" id="IPR005670">
    <property type="entry name" value="PstB-like"/>
</dbReference>
<dbReference type="InterPro" id="IPR027417">
    <property type="entry name" value="P-loop_NTPase"/>
</dbReference>
<feature type="domain" description="ABC transporter" evidence="10">
    <location>
        <begin position="46"/>
        <end position="287"/>
    </location>
</feature>
<keyword evidence="12" id="KW-1185">Reference proteome</keyword>
<keyword evidence="6 11" id="KW-0067">ATP-binding</keyword>
<gene>
    <name evidence="11" type="primary">pstB1</name>
    <name evidence="11" type="ORF">GCM10010995_00660</name>
</gene>
<dbReference type="CDD" id="cd03260">
    <property type="entry name" value="ABC_PstB_phosphate_transporter"/>
    <property type="match status" value="1"/>
</dbReference>
<evidence type="ECO:0000259" key="10">
    <source>
        <dbReference type="PROSITE" id="PS50893"/>
    </source>
</evidence>
<dbReference type="NCBIfam" id="TIGR00972">
    <property type="entry name" value="3a0107s01c2"/>
    <property type="match status" value="1"/>
</dbReference>
<dbReference type="Gene3D" id="3.40.50.300">
    <property type="entry name" value="P-loop containing nucleotide triphosphate hydrolases"/>
    <property type="match status" value="1"/>
</dbReference>
<dbReference type="AlphaFoldDB" id="A0A8J3E7D4"/>
<keyword evidence="1" id="KW-0813">Transport</keyword>
<dbReference type="InterPro" id="IPR003439">
    <property type="entry name" value="ABC_transporter-like_ATP-bd"/>
</dbReference>
<keyword evidence="4" id="KW-0592">Phosphate transport</keyword>
<protein>
    <submittedName>
        <fullName evidence="11">Phosphate import ATP-binding protein PstB 1</fullName>
    </submittedName>
</protein>
<dbReference type="RefSeq" id="WP_117001387.1">
    <property type="nucleotide sequence ID" value="NZ_BMJS01000001.1"/>
</dbReference>
<evidence type="ECO:0000313" key="12">
    <source>
        <dbReference type="Proteomes" id="UP000636949"/>
    </source>
</evidence>
<dbReference type="OrthoDB" id="9802264at2"/>
<dbReference type="InterPro" id="IPR003593">
    <property type="entry name" value="AAA+_ATPase"/>
</dbReference>
<reference evidence="11" key="1">
    <citation type="journal article" date="2014" name="Int. J. Syst. Evol. Microbiol.">
        <title>Complete genome sequence of Corynebacterium casei LMG S-19264T (=DSM 44701T), isolated from a smear-ripened cheese.</title>
        <authorList>
            <consortium name="US DOE Joint Genome Institute (JGI-PGF)"/>
            <person name="Walter F."/>
            <person name="Albersmeier A."/>
            <person name="Kalinowski J."/>
            <person name="Ruckert C."/>
        </authorList>
    </citation>
    <scope>NUCLEOTIDE SEQUENCE</scope>
    <source>
        <strain evidence="11">CGMCC 1.15758</strain>
    </source>
</reference>
<keyword evidence="7" id="KW-1278">Translocase</keyword>
<dbReference type="PANTHER" id="PTHR43423:SF3">
    <property type="entry name" value="PHOSPHATE IMPORT ATP-BINDING PROTEIN PSTB"/>
    <property type="match status" value="1"/>
</dbReference>
<evidence type="ECO:0000256" key="9">
    <source>
        <dbReference type="SAM" id="Coils"/>
    </source>
</evidence>
<evidence type="ECO:0000256" key="3">
    <source>
        <dbReference type="ARBA" id="ARBA00022519"/>
    </source>
</evidence>
<comment type="caution">
    <text evidence="11">The sequence shown here is derived from an EMBL/GenBank/DDBJ whole genome shotgun (WGS) entry which is preliminary data.</text>
</comment>
<name>A0A8J3E7D4_9GAMM</name>
<proteinExistence type="predicted"/>
<dbReference type="SUPFAM" id="SSF52540">
    <property type="entry name" value="P-loop containing nucleoside triphosphate hydrolases"/>
    <property type="match status" value="1"/>
</dbReference>
<evidence type="ECO:0000256" key="5">
    <source>
        <dbReference type="ARBA" id="ARBA00022741"/>
    </source>
</evidence>
<keyword evidence="5" id="KW-0547">Nucleotide-binding</keyword>
<accession>A0A8J3E7D4</accession>